<feature type="transmembrane region" description="Helical" evidence="7">
    <location>
        <begin position="188"/>
        <end position="209"/>
    </location>
</feature>
<dbReference type="STRING" id="37625.SAMN05660420_00412"/>
<dbReference type="Proteomes" id="UP000199409">
    <property type="component" value="Unassembled WGS sequence"/>
</dbReference>
<keyword evidence="9" id="KW-1185">Reference proteome</keyword>
<keyword evidence="6 7" id="KW-0472">Membrane</keyword>
<keyword evidence="3" id="KW-1003">Cell membrane</keyword>
<dbReference type="PANTHER" id="PTHR33508:SF1">
    <property type="entry name" value="UPF0056 MEMBRANE PROTEIN YHCE"/>
    <property type="match status" value="1"/>
</dbReference>
<feature type="transmembrane region" description="Helical" evidence="7">
    <location>
        <begin position="6"/>
        <end position="28"/>
    </location>
</feature>
<comment type="similarity">
    <text evidence="2 7">Belongs to the UPF0056 (MarC) family.</text>
</comment>
<dbReference type="Pfam" id="PF01914">
    <property type="entry name" value="MarC"/>
    <property type="match status" value="1"/>
</dbReference>
<dbReference type="EMBL" id="FNQN01000001">
    <property type="protein sequence ID" value="SDZ80760.1"/>
    <property type="molecule type" value="Genomic_DNA"/>
</dbReference>
<dbReference type="AlphaFoldDB" id="A0A1H3W1B1"/>
<evidence type="ECO:0000256" key="1">
    <source>
        <dbReference type="ARBA" id="ARBA00004651"/>
    </source>
</evidence>
<feature type="transmembrane region" description="Helical" evidence="7">
    <location>
        <begin position="114"/>
        <end position="135"/>
    </location>
</feature>
<comment type="subcellular location">
    <subcellularLocation>
        <location evidence="1 7">Cell membrane</location>
        <topology evidence="1 7">Multi-pass membrane protein</topology>
    </subcellularLocation>
</comment>
<gene>
    <name evidence="8" type="ORF">SAMN05660420_00412</name>
</gene>
<evidence type="ECO:0000256" key="3">
    <source>
        <dbReference type="ARBA" id="ARBA00022475"/>
    </source>
</evidence>
<keyword evidence="5 7" id="KW-1133">Transmembrane helix</keyword>
<evidence type="ECO:0000313" key="8">
    <source>
        <dbReference type="EMBL" id="SDZ80760.1"/>
    </source>
</evidence>
<dbReference type="OrthoDB" id="21094at2"/>
<proteinExistence type="inferred from homology"/>
<evidence type="ECO:0000256" key="6">
    <source>
        <dbReference type="ARBA" id="ARBA00023136"/>
    </source>
</evidence>
<organism evidence="8 9">
    <name type="scientific">Desulfuromusa kysingii</name>
    <dbReference type="NCBI Taxonomy" id="37625"/>
    <lineage>
        <taxon>Bacteria</taxon>
        <taxon>Pseudomonadati</taxon>
        <taxon>Thermodesulfobacteriota</taxon>
        <taxon>Desulfuromonadia</taxon>
        <taxon>Desulfuromonadales</taxon>
        <taxon>Geopsychrobacteraceae</taxon>
        <taxon>Desulfuromusa</taxon>
    </lineage>
</organism>
<dbReference type="GO" id="GO:0005886">
    <property type="term" value="C:plasma membrane"/>
    <property type="evidence" value="ECO:0007669"/>
    <property type="project" value="UniProtKB-SubCell"/>
</dbReference>
<sequence>MSEYALYTKALIGLLAIINPLGAIPIFLSLCGEKTAPEYRKIARTSALSVALILLLSIWCGETILTFFGISIPAFRAGGGLLILLMAISMLHAKQSQAKQTLHEAEEANNKESIAVVPLAIPLLAGPGAISLVIADAHQMVHLSGRIFLSVSAVAAALVVLLALSLAEPIGKKLGVTGLNISTRIMGLLLAAIGIQMITSGLVILLPGLA</sequence>
<feature type="transmembrane region" description="Helical" evidence="7">
    <location>
        <begin position="48"/>
        <end position="68"/>
    </location>
</feature>
<dbReference type="InterPro" id="IPR002771">
    <property type="entry name" value="Multi_antbiot-R_MarC"/>
</dbReference>
<dbReference type="RefSeq" id="WP_092344264.1">
    <property type="nucleotide sequence ID" value="NZ_FNQN01000001.1"/>
</dbReference>
<reference evidence="8 9" key="1">
    <citation type="submission" date="2016-10" db="EMBL/GenBank/DDBJ databases">
        <authorList>
            <person name="de Groot N.N."/>
        </authorList>
    </citation>
    <scope>NUCLEOTIDE SEQUENCE [LARGE SCALE GENOMIC DNA]</scope>
    <source>
        <strain evidence="8 9">DSM 7343</strain>
    </source>
</reference>
<protein>
    <recommendedName>
        <fullName evidence="7">UPF0056 membrane protein</fullName>
    </recommendedName>
</protein>
<feature type="transmembrane region" description="Helical" evidence="7">
    <location>
        <begin position="74"/>
        <end position="93"/>
    </location>
</feature>
<feature type="transmembrane region" description="Helical" evidence="7">
    <location>
        <begin position="147"/>
        <end position="167"/>
    </location>
</feature>
<evidence type="ECO:0000256" key="7">
    <source>
        <dbReference type="RuleBase" id="RU362048"/>
    </source>
</evidence>
<name>A0A1H3W1B1_9BACT</name>
<dbReference type="NCBIfam" id="TIGR00427">
    <property type="entry name" value="NAAT family transporter"/>
    <property type="match status" value="1"/>
</dbReference>
<evidence type="ECO:0000313" key="9">
    <source>
        <dbReference type="Proteomes" id="UP000199409"/>
    </source>
</evidence>
<keyword evidence="4 7" id="KW-0812">Transmembrane</keyword>
<dbReference type="PANTHER" id="PTHR33508">
    <property type="entry name" value="UPF0056 MEMBRANE PROTEIN YHCE"/>
    <property type="match status" value="1"/>
</dbReference>
<evidence type="ECO:0000256" key="2">
    <source>
        <dbReference type="ARBA" id="ARBA00009784"/>
    </source>
</evidence>
<accession>A0A1H3W1B1</accession>
<evidence type="ECO:0000256" key="5">
    <source>
        <dbReference type="ARBA" id="ARBA00022989"/>
    </source>
</evidence>
<evidence type="ECO:0000256" key="4">
    <source>
        <dbReference type="ARBA" id="ARBA00022692"/>
    </source>
</evidence>